<dbReference type="EMBL" id="JAHUTJ010021278">
    <property type="protein sequence ID" value="MED6272506.1"/>
    <property type="molecule type" value="Genomic_DNA"/>
</dbReference>
<evidence type="ECO:0000313" key="2">
    <source>
        <dbReference type="Proteomes" id="UP001352852"/>
    </source>
</evidence>
<reference evidence="1 2" key="1">
    <citation type="submission" date="2021-06" db="EMBL/GenBank/DDBJ databases">
        <authorList>
            <person name="Palmer J.M."/>
        </authorList>
    </citation>
    <scope>NUCLEOTIDE SEQUENCE [LARGE SCALE GENOMIC DNA]</scope>
    <source>
        <strain evidence="1 2">CL_MEX2019</strain>
        <tissue evidence="1">Muscle</tissue>
    </source>
</reference>
<dbReference type="Proteomes" id="UP001352852">
    <property type="component" value="Unassembled WGS sequence"/>
</dbReference>
<comment type="caution">
    <text evidence="1">The sequence shown here is derived from an EMBL/GenBank/DDBJ whole genome shotgun (WGS) entry which is preliminary data.</text>
</comment>
<sequence length="50" mass="5860">DHRGLLAKLARLDLQDLPVHRDPVESLFRDPQVLVGKREREATLDQQDLW</sequence>
<organism evidence="1 2">
    <name type="scientific">Characodon lateralis</name>
    <dbReference type="NCBI Taxonomy" id="208331"/>
    <lineage>
        <taxon>Eukaryota</taxon>
        <taxon>Metazoa</taxon>
        <taxon>Chordata</taxon>
        <taxon>Craniata</taxon>
        <taxon>Vertebrata</taxon>
        <taxon>Euteleostomi</taxon>
        <taxon>Actinopterygii</taxon>
        <taxon>Neopterygii</taxon>
        <taxon>Teleostei</taxon>
        <taxon>Neoteleostei</taxon>
        <taxon>Acanthomorphata</taxon>
        <taxon>Ovalentaria</taxon>
        <taxon>Atherinomorphae</taxon>
        <taxon>Cyprinodontiformes</taxon>
        <taxon>Goodeidae</taxon>
        <taxon>Characodon</taxon>
    </lineage>
</organism>
<accession>A0ABU7DDT6</accession>
<feature type="non-terminal residue" evidence="1">
    <location>
        <position position="1"/>
    </location>
</feature>
<evidence type="ECO:0000313" key="1">
    <source>
        <dbReference type="EMBL" id="MED6272506.1"/>
    </source>
</evidence>
<keyword evidence="2" id="KW-1185">Reference proteome</keyword>
<gene>
    <name evidence="1" type="ORF">CHARACLAT_031086</name>
</gene>
<name>A0ABU7DDT6_9TELE</name>
<protein>
    <submittedName>
        <fullName evidence="1">Uncharacterized protein</fullName>
    </submittedName>
</protein>
<proteinExistence type="predicted"/>